<name>A0A6J4VBR1_9BACT</name>
<evidence type="ECO:0000256" key="2">
    <source>
        <dbReference type="ARBA" id="ARBA00009152"/>
    </source>
</evidence>
<dbReference type="Gene3D" id="3.20.20.140">
    <property type="entry name" value="Metal-dependent hydrolases"/>
    <property type="match status" value="1"/>
</dbReference>
<dbReference type="InterPro" id="IPR004013">
    <property type="entry name" value="PHP_dom"/>
</dbReference>
<dbReference type="EC" id="3.1.3.15" evidence="3 8"/>
<dbReference type="InterPro" id="IPR010140">
    <property type="entry name" value="Histidinol_P_phosphatase_HisJ"/>
</dbReference>
<accession>A0A6J4VBR1</accession>
<comment type="similarity">
    <text evidence="2 8">Belongs to the PHP hydrolase family. HisK subfamily.</text>
</comment>
<dbReference type="GO" id="GO:0000105">
    <property type="term" value="P:L-histidine biosynthetic process"/>
    <property type="evidence" value="ECO:0007669"/>
    <property type="project" value="UniProtKB-UniRule"/>
</dbReference>
<gene>
    <name evidence="10" type="ORF">AVDCRST_MAG87-2746</name>
</gene>
<dbReference type="SUPFAM" id="SSF89550">
    <property type="entry name" value="PHP domain-like"/>
    <property type="match status" value="1"/>
</dbReference>
<evidence type="ECO:0000256" key="8">
    <source>
        <dbReference type="RuleBase" id="RU366003"/>
    </source>
</evidence>
<sequence>MFDYHVHTTQSADCSTPILASCAAAVERGLSEIAFTDHIEHEPADMSYGFFNYDTYMANLQHARSVFGDRLVILAGAEVDFNRRIASEVRDFVEAHEFDFVIGSVHYGEEGQIIFPEYFDTRDLEDVFVPYYEEIRAAVETGLFDTIGHIDLPKRYAPGAAGAYDPLRFEDELTSIFELMIRQEMSFEINTSGIRQAPRTSMPGPQIVSLYARLGGRLVTVGSDSHVPDTIGAGFPQTLRMLELCGIDSVSSFRRRQRSQVPVVSLL</sequence>
<dbReference type="NCBIfam" id="TIGR01856">
    <property type="entry name" value="hisJ_fam"/>
    <property type="match status" value="1"/>
</dbReference>
<evidence type="ECO:0000256" key="1">
    <source>
        <dbReference type="ARBA" id="ARBA00004970"/>
    </source>
</evidence>
<proteinExistence type="inferred from homology"/>
<evidence type="ECO:0000256" key="7">
    <source>
        <dbReference type="ARBA" id="ARBA00049158"/>
    </source>
</evidence>
<comment type="pathway">
    <text evidence="1 8">Amino-acid biosynthesis; L-histidine biosynthesis; L-histidine from 5-phospho-alpha-D-ribose 1-diphosphate: step 8/9.</text>
</comment>
<protein>
    <recommendedName>
        <fullName evidence="3 8">Histidinol-phosphatase</fullName>
        <shortName evidence="8">HolPase</shortName>
        <ecNumber evidence="3 8">3.1.3.15</ecNumber>
    </recommendedName>
</protein>
<comment type="catalytic activity">
    <reaction evidence="7 8">
        <text>L-histidinol phosphate + H2O = L-histidinol + phosphate</text>
        <dbReference type="Rhea" id="RHEA:14465"/>
        <dbReference type="ChEBI" id="CHEBI:15377"/>
        <dbReference type="ChEBI" id="CHEBI:43474"/>
        <dbReference type="ChEBI" id="CHEBI:57699"/>
        <dbReference type="ChEBI" id="CHEBI:57980"/>
        <dbReference type="EC" id="3.1.3.15"/>
    </reaction>
</comment>
<evidence type="ECO:0000259" key="9">
    <source>
        <dbReference type="Pfam" id="PF02811"/>
    </source>
</evidence>
<dbReference type="GO" id="GO:0004401">
    <property type="term" value="F:histidinol-phosphatase activity"/>
    <property type="evidence" value="ECO:0007669"/>
    <property type="project" value="UniProtKB-UniRule"/>
</dbReference>
<evidence type="ECO:0000313" key="10">
    <source>
        <dbReference type="EMBL" id="CAA9574456.1"/>
    </source>
</evidence>
<dbReference type="InterPro" id="IPR016195">
    <property type="entry name" value="Pol/histidinol_Pase-like"/>
</dbReference>
<reference evidence="10" key="1">
    <citation type="submission" date="2020-02" db="EMBL/GenBank/DDBJ databases">
        <authorList>
            <person name="Meier V. D."/>
        </authorList>
    </citation>
    <scope>NUCLEOTIDE SEQUENCE</scope>
    <source>
        <strain evidence="10">AVDCRST_MAG87</strain>
    </source>
</reference>
<evidence type="ECO:0000256" key="4">
    <source>
        <dbReference type="ARBA" id="ARBA00022605"/>
    </source>
</evidence>
<dbReference type="PANTHER" id="PTHR21039:SF0">
    <property type="entry name" value="HISTIDINOL-PHOSPHATASE"/>
    <property type="match status" value="1"/>
</dbReference>
<feature type="domain" description="PHP" evidence="9">
    <location>
        <begin position="3"/>
        <end position="192"/>
    </location>
</feature>
<keyword evidence="4 8" id="KW-0028">Amino-acid biosynthesis</keyword>
<dbReference type="Pfam" id="PF02811">
    <property type="entry name" value="PHP"/>
    <property type="match status" value="1"/>
</dbReference>
<evidence type="ECO:0000256" key="3">
    <source>
        <dbReference type="ARBA" id="ARBA00013085"/>
    </source>
</evidence>
<keyword evidence="5 8" id="KW-0378">Hydrolase</keyword>
<organism evidence="10">
    <name type="scientific">uncultured Thermomicrobiales bacterium</name>
    <dbReference type="NCBI Taxonomy" id="1645740"/>
    <lineage>
        <taxon>Bacteria</taxon>
        <taxon>Pseudomonadati</taxon>
        <taxon>Thermomicrobiota</taxon>
        <taxon>Thermomicrobia</taxon>
        <taxon>Thermomicrobiales</taxon>
        <taxon>environmental samples</taxon>
    </lineage>
</organism>
<dbReference type="EMBL" id="CADCWJ010000599">
    <property type="protein sequence ID" value="CAA9574456.1"/>
    <property type="molecule type" value="Genomic_DNA"/>
</dbReference>
<evidence type="ECO:0000256" key="5">
    <source>
        <dbReference type="ARBA" id="ARBA00022801"/>
    </source>
</evidence>
<dbReference type="AlphaFoldDB" id="A0A6J4VBR1"/>
<dbReference type="UniPathway" id="UPA00031">
    <property type="reaction ID" value="UER00013"/>
</dbReference>
<dbReference type="GO" id="GO:0005737">
    <property type="term" value="C:cytoplasm"/>
    <property type="evidence" value="ECO:0007669"/>
    <property type="project" value="TreeGrafter"/>
</dbReference>
<evidence type="ECO:0000256" key="6">
    <source>
        <dbReference type="ARBA" id="ARBA00023102"/>
    </source>
</evidence>
<dbReference type="PANTHER" id="PTHR21039">
    <property type="entry name" value="HISTIDINOL PHOSPHATASE-RELATED"/>
    <property type="match status" value="1"/>
</dbReference>
<keyword evidence="6 8" id="KW-0368">Histidine biosynthesis</keyword>